<dbReference type="EMBL" id="BMNB01000054">
    <property type="protein sequence ID" value="GGM66947.1"/>
    <property type="molecule type" value="Genomic_DNA"/>
</dbReference>
<reference evidence="1" key="2">
    <citation type="submission" date="2020-09" db="EMBL/GenBank/DDBJ databases">
        <authorList>
            <person name="Sun Q."/>
            <person name="Zhou Y."/>
        </authorList>
    </citation>
    <scope>NUCLEOTIDE SEQUENCE</scope>
    <source>
        <strain evidence="1">CGMCC 4.7312</strain>
    </source>
</reference>
<dbReference type="Proteomes" id="UP000608890">
    <property type="component" value="Unassembled WGS sequence"/>
</dbReference>
<protein>
    <submittedName>
        <fullName evidence="1">Uncharacterized protein</fullName>
    </submittedName>
</protein>
<evidence type="ECO:0000313" key="1">
    <source>
        <dbReference type="EMBL" id="GGM66947.1"/>
    </source>
</evidence>
<accession>A0A917U8N8</accession>
<comment type="caution">
    <text evidence="1">The sequence shown here is derived from an EMBL/GenBank/DDBJ whole genome shotgun (WGS) entry which is preliminary data.</text>
</comment>
<organism evidence="1 2">
    <name type="scientific">Micromonospora sonchi</name>
    <dbReference type="NCBI Taxonomy" id="1763543"/>
    <lineage>
        <taxon>Bacteria</taxon>
        <taxon>Bacillati</taxon>
        <taxon>Actinomycetota</taxon>
        <taxon>Actinomycetes</taxon>
        <taxon>Micromonosporales</taxon>
        <taxon>Micromonosporaceae</taxon>
        <taxon>Micromonospora</taxon>
    </lineage>
</organism>
<sequence length="87" mass="9541">MRVGPHGRRRVGQPAVQELICGRALELPFIIVVKPNVLPLPLERIVITLPLPSQVGLSLQVEEIFCGEVMTTTTDQVLAPLTVTEVF</sequence>
<keyword evidence="2" id="KW-1185">Reference proteome</keyword>
<dbReference type="RefSeq" id="WP_189050537.1">
    <property type="nucleotide sequence ID" value="NZ_BMNB01000054.1"/>
</dbReference>
<name>A0A917U8N8_9ACTN</name>
<evidence type="ECO:0000313" key="2">
    <source>
        <dbReference type="Proteomes" id="UP000608890"/>
    </source>
</evidence>
<gene>
    <name evidence="1" type="ORF">GCM10011608_60280</name>
</gene>
<dbReference type="AlphaFoldDB" id="A0A917U8N8"/>
<proteinExistence type="predicted"/>
<reference evidence="1" key="1">
    <citation type="journal article" date="2014" name="Int. J. Syst. Evol. Microbiol.">
        <title>Complete genome sequence of Corynebacterium casei LMG S-19264T (=DSM 44701T), isolated from a smear-ripened cheese.</title>
        <authorList>
            <consortium name="US DOE Joint Genome Institute (JGI-PGF)"/>
            <person name="Walter F."/>
            <person name="Albersmeier A."/>
            <person name="Kalinowski J."/>
            <person name="Ruckert C."/>
        </authorList>
    </citation>
    <scope>NUCLEOTIDE SEQUENCE</scope>
    <source>
        <strain evidence="1">CGMCC 4.7312</strain>
    </source>
</reference>